<evidence type="ECO:0000256" key="2">
    <source>
        <dbReference type="SAM" id="MobiDB-lite"/>
    </source>
</evidence>
<evidence type="ECO:0000313" key="4">
    <source>
        <dbReference type="Proteomes" id="UP001652700"/>
    </source>
</evidence>
<evidence type="ECO:0000313" key="3">
    <source>
        <dbReference type="EnsemblMetazoa" id="XP_050507488.1"/>
    </source>
</evidence>
<dbReference type="RefSeq" id="XP_050507488.1">
    <property type="nucleotide sequence ID" value="XM_050651531.1"/>
</dbReference>
<reference evidence="3" key="1">
    <citation type="submission" date="2025-05" db="UniProtKB">
        <authorList>
            <consortium name="EnsemblMetazoa"/>
        </authorList>
    </citation>
    <scope>IDENTIFICATION</scope>
</reference>
<keyword evidence="4" id="KW-1185">Reference proteome</keyword>
<dbReference type="PANTHER" id="PTHR46169:SF29">
    <property type="entry name" value="DNA REPLICATION-RELATED ELEMENT FACTOR, ISOFORM A"/>
    <property type="match status" value="1"/>
</dbReference>
<dbReference type="PANTHER" id="PTHR46169">
    <property type="entry name" value="DNA REPLICATION-RELATED ELEMENT FACTOR, ISOFORM A"/>
    <property type="match status" value="1"/>
</dbReference>
<protein>
    <recommendedName>
        <fullName evidence="5">Zinc finger BED domain-containing protein 4-like</fullName>
    </recommendedName>
</protein>
<dbReference type="InterPro" id="IPR012337">
    <property type="entry name" value="RNaseH-like_sf"/>
</dbReference>
<dbReference type="SUPFAM" id="SSF53098">
    <property type="entry name" value="Ribonuclease H-like"/>
    <property type="match status" value="1"/>
</dbReference>
<organism evidence="3 4">
    <name type="scientific">Diabrotica virgifera virgifera</name>
    <name type="common">western corn rootworm</name>
    <dbReference type="NCBI Taxonomy" id="50390"/>
    <lineage>
        <taxon>Eukaryota</taxon>
        <taxon>Metazoa</taxon>
        <taxon>Ecdysozoa</taxon>
        <taxon>Arthropoda</taxon>
        <taxon>Hexapoda</taxon>
        <taxon>Insecta</taxon>
        <taxon>Pterygota</taxon>
        <taxon>Neoptera</taxon>
        <taxon>Endopterygota</taxon>
        <taxon>Coleoptera</taxon>
        <taxon>Polyphaga</taxon>
        <taxon>Cucujiformia</taxon>
        <taxon>Chrysomeloidea</taxon>
        <taxon>Chrysomelidae</taxon>
        <taxon>Galerucinae</taxon>
        <taxon>Diabroticina</taxon>
        <taxon>Diabroticites</taxon>
        <taxon>Diabrotica</taxon>
    </lineage>
</organism>
<feature type="coiled-coil region" evidence="1">
    <location>
        <begin position="456"/>
        <end position="483"/>
    </location>
</feature>
<dbReference type="InterPro" id="IPR052717">
    <property type="entry name" value="Vacuolar_transposase_reg"/>
</dbReference>
<proteinExistence type="predicted"/>
<evidence type="ECO:0000256" key="1">
    <source>
        <dbReference type="SAM" id="Coils"/>
    </source>
</evidence>
<dbReference type="GeneID" id="126885105"/>
<feature type="region of interest" description="Disordered" evidence="2">
    <location>
        <begin position="427"/>
        <end position="451"/>
    </location>
</feature>
<feature type="compositionally biased region" description="Basic and acidic residues" evidence="2">
    <location>
        <begin position="427"/>
        <end position="439"/>
    </location>
</feature>
<keyword evidence="1" id="KW-0175">Coiled coil</keyword>
<sequence>MEMEPMVSRMVCKDGFALSIFCTSKDLRFLFSNTGFELPHSPNTIRSIVKNFATSVQSNMMIEFESLKKQKHKFALTFDEWTSQKNHRYLNLNVHLKETHFNLGLIRIHGSCTAEHTISLVKDRLKIFGLDLDTDIIGMTTDGASVMVKAGKLLSCYHQLCFAHGIQLAVIKVLYEKKLEIETESTTASSITLPEDGESTDDDDDDILNEEEGAADMTVILNLNYPGNRVQINPRYNDLLQKVRNVVKLFKKSPTKYDTYLQKYVKEEIGKELCLVLDCRTRWNSLLAMVERFYKLKQYIEKSLIDIKSSIKFTDHEWSSIKGLIDSLQPCKLAVEALSRRESTVLTADTTLKFILEQLNKQGTTFSGELADTLREKIKQRRTFMTGILIYLQNPAKYNEYSKQSDDTFFMPKKTFMRHKMTEILKRLTTNDEENVKTSEEEDGSSDSDSELVKTNLTLKEELENIRNILERLQIRQANKLQNSPRF</sequence>
<dbReference type="Proteomes" id="UP001652700">
    <property type="component" value="Unplaced"/>
</dbReference>
<evidence type="ECO:0008006" key="5">
    <source>
        <dbReference type="Google" id="ProtNLM"/>
    </source>
</evidence>
<accession>A0ABM5KBC1</accession>
<name>A0ABM5KBC1_DIAVI</name>
<dbReference type="EnsemblMetazoa" id="XM_050651531.1">
    <property type="protein sequence ID" value="XP_050507488.1"/>
    <property type="gene ID" value="LOC126885105"/>
</dbReference>
<feature type="compositionally biased region" description="Acidic residues" evidence="2">
    <location>
        <begin position="440"/>
        <end position="450"/>
    </location>
</feature>